<sequence>MFNHPQRGMRSFEDPYTPPVHVDLHPSMSAGGLSSPSQAYYTQGMNQDLFSPTTPPHWPNSPYIPYDVSTKPSTHHTYSAESRRVQSETNWHPRSISGSGDLSSDEVRHRRQAGGDGWPSGRVVEGPPLASMPLAHSSEGTTTTLPTVRTCEPVRTGSGSSTWSWDDNAHHHQLSSASSGEHPHRTATRISNAADYASRYSTQHR</sequence>
<protein>
    <submittedName>
        <fullName evidence="2">Uncharacterized protein</fullName>
    </submittedName>
</protein>
<dbReference type="Proteomes" id="UP000186601">
    <property type="component" value="Unassembled WGS sequence"/>
</dbReference>
<feature type="region of interest" description="Disordered" evidence="1">
    <location>
        <begin position="70"/>
        <end position="205"/>
    </location>
</feature>
<dbReference type="EMBL" id="MLYV02001008">
    <property type="protein sequence ID" value="PSR74256.1"/>
    <property type="molecule type" value="Genomic_DNA"/>
</dbReference>
<reference evidence="2 3" key="1">
    <citation type="submission" date="2018-02" db="EMBL/GenBank/DDBJ databases">
        <title>Genome sequence of the basidiomycete white-rot fungus Phlebia centrifuga.</title>
        <authorList>
            <person name="Granchi Z."/>
            <person name="Peng M."/>
            <person name="de Vries R.P."/>
            <person name="Hilden K."/>
            <person name="Makela M.R."/>
            <person name="Grigoriev I."/>
            <person name="Riley R."/>
        </authorList>
    </citation>
    <scope>NUCLEOTIDE SEQUENCE [LARGE SCALE GENOMIC DNA]</scope>
    <source>
        <strain evidence="2 3">FBCC195</strain>
    </source>
</reference>
<evidence type="ECO:0000313" key="2">
    <source>
        <dbReference type="EMBL" id="PSR74256.1"/>
    </source>
</evidence>
<name>A0A2R6NQ22_9APHY</name>
<gene>
    <name evidence="2" type="ORF">PHLCEN_2v10000</name>
</gene>
<accession>A0A2R6NQ22</accession>
<feature type="compositionally biased region" description="Polar residues" evidence="1">
    <location>
        <begin position="138"/>
        <end position="147"/>
    </location>
</feature>
<feature type="compositionally biased region" description="Polar residues" evidence="1">
    <location>
        <begin position="70"/>
        <end position="80"/>
    </location>
</feature>
<feature type="compositionally biased region" description="Polar residues" evidence="1">
    <location>
        <begin position="32"/>
        <end position="52"/>
    </location>
</feature>
<feature type="region of interest" description="Disordered" evidence="1">
    <location>
        <begin position="1"/>
        <end position="53"/>
    </location>
</feature>
<dbReference type="AlphaFoldDB" id="A0A2R6NQ22"/>
<evidence type="ECO:0000313" key="3">
    <source>
        <dbReference type="Proteomes" id="UP000186601"/>
    </source>
</evidence>
<keyword evidence="3" id="KW-1185">Reference proteome</keyword>
<proteinExistence type="predicted"/>
<feature type="compositionally biased region" description="Polar residues" evidence="1">
    <location>
        <begin position="87"/>
        <end position="102"/>
    </location>
</feature>
<comment type="caution">
    <text evidence="2">The sequence shown here is derived from an EMBL/GenBank/DDBJ whole genome shotgun (WGS) entry which is preliminary data.</text>
</comment>
<organism evidence="2 3">
    <name type="scientific">Hermanssonia centrifuga</name>
    <dbReference type="NCBI Taxonomy" id="98765"/>
    <lineage>
        <taxon>Eukaryota</taxon>
        <taxon>Fungi</taxon>
        <taxon>Dikarya</taxon>
        <taxon>Basidiomycota</taxon>
        <taxon>Agaricomycotina</taxon>
        <taxon>Agaricomycetes</taxon>
        <taxon>Polyporales</taxon>
        <taxon>Meruliaceae</taxon>
        <taxon>Hermanssonia</taxon>
    </lineage>
</organism>
<evidence type="ECO:0000256" key="1">
    <source>
        <dbReference type="SAM" id="MobiDB-lite"/>
    </source>
</evidence>